<evidence type="ECO:0000313" key="3">
    <source>
        <dbReference type="Proteomes" id="UP001054945"/>
    </source>
</evidence>
<dbReference type="Proteomes" id="UP001054945">
    <property type="component" value="Unassembled WGS sequence"/>
</dbReference>
<proteinExistence type="predicted"/>
<feature type="compositionally biased region" description="Basic and acidic residues" evidence="1">
    <location>
        <begin position="39"/>
        <end position="49"/>
    </location>
</feature>
<sequence>MQILVSHFSHHGHFGGGDVDKNHPKNKRSITDGHPPFRRGMEERERKKERWIEKKESNGTRVKSIHIYCRDLLDSMAEKRRIWCESLATVLKNGAFLSLTPLKLCRKSATSIGKSPFIGNDLLFKKLTEVD</sequence>
<organism evidence="2 3">
    <name type="scientific">Caerostris extrusa</name>
    <name type="common">Bark spider</name>
    <name type="synonym">Caerostris bankana</name>
    <dbReference type="NCBI Taxonomy" id="172846"/>
    <lineage>
        <taxon>Eukaryota</taxon>
        <taxon>Metazoa</taxon>
        <taxon>Ecdysozoa</taxon>
        <taxon>Arthropoda</taxon>
        <taxon>Chelicerata</taxon>
        <taxon>Arachnida</taxon>
        <taxon>Araneae</taxon>
        <taxon>Araneomorphae</taxon>
        <taxon>Entelegynae</taxon>
        <taxon>Araneoidea</taxon>
        <taxon>Araneidae</taxon>
        <taxon>Caerostris</taxon>
    </lineage>
</organism>
<dbReference type="AlphaFoldDB" id="A0AAV4RQV4"/>
<name>A0AAV4RQV4_CAEEX</name>
<evidence type="ECO:0000313" key="2">
    <source>
        <dbReference type="EMBL" id="GIY23914.1"/>
    </source>
</evidence>
<keyword evidence="3" id="KW-1185">Reference proteome</keyword>
<gene>
    <name evidence="2" type="ORF">CEXT_601281</name>
</gene>
<comment type="caution">
    <text evidence="2">The sequence shown here is derived from an EMBL/GenBank/DDBJ whole genome shotgun (WGS) entry which is preliminary data.</text>
</comment>
<dbReference type="EMBL" id="BPLR01008330">
    <property type="protein sequence ID" value="GIY23914.1"/>
    <property type="molecule type" value="Genomic_DNA"/>
</dbReference>
<reference evidence="2 3" key="1">
    <citation type="submission" date="2021-06" db="EMBL/GenBank/DDBJ databases">
        <title>Caerostris extrusa draft genome.</title>
        <authorList>
            <person name="Kono N."/>
            <person name="Arakawa K."/>
        </authorList>
    </citation>
    <scope>NUCLEOTIDE SEQUENCE [LARGE SCALE GENOMIC DNA]</scope>
</reference>
<feature type="region of interest" description="Disordered" evidence="1">
    <location>
        <begin position="12"/>
        <end position="49"/>
    </location>
</feature>
<accession>A0AAV4RQV4</accession>
<protein>
    <submittedName>
        <fullName evidence="2">Uncharacterized protein</fullName>
    </submittedName>
</protein>
<evidence type="ECO:0000256" key="1">
    <source>
        <dbReference type="SAM" id="MobiDB-lite"/>
    </source>
</evidence>